<accession>A0A2P4QV39</accession>
<feature type="transmembrane region" description="Helical" evidence="1">
    <location>
        <begin position="12"/>
        <end position="28"/>
    </location>
</feature>
<reference evidence="2 3" key="2">
    <citation type="journal article" date="2018" name="New Phytol.">
        <title>High intraspecific genome diversity in the model arbuscular mycorrhizal symbiont Rhizophagus irregularis.</title>
        <authorList>
            <person name="Chen E.C.H."/>
            <person name="Morin E."/>
            <person name="Beaudet D."/>
            <person name="Noel J."/>
            <person name="Yildirir G."/>
            <person name="Ndikumana S."/>
            <person name="Charron P."/>
            <person name="St-Onge C."/>
            <person name="Giorgi J."/>
            <person name="Kruger M."/>
            <person name="Marton T."/>
            <person name="Ropars J."/>
            <person name="Grigoriev I.V."/>
            <person name="Hainaut M."/>
            <person name="Henrissat B."/>
            <person name="Roux C."/>
            <person name="Martin F."/>
            <person name="Corradi N."/>
        </authorList>
    </citation>
    <scope>NUCLEOTIDE SEQUENCE [LARGE SCALE GENOMIC DNA]</scope>
    <source>
        <strain evidence="2 3">DAOM 197198</strain>
    </source>
</reference>
<evidence type="ECO:0000256" key="1">
    <source>
        <dbReference type="SAM" id="Phobius"/>
    </source>
</evidence>
<keyword evidence="1" id="KW-0812">Transmembrane</keyword>
<dbReference type="EMBL" id="AUPC02000011">
    <property type="protein sequence ID" value="POG81487.1"/>
    <property type="molecule type" value="Genomic_DNA"/>
</dbReference>
<keyword evidence="1" id="KW-1133">Transmembrane helix</keyword>
<proteinExistence type="predicted"/>
<protein>
    <submittedName>
        <fullName evidence="2">Uncharacterized protein</fullName>
    </submittedName>
</protein>
<dbReference type="Proteomes" id="UP000018888">
    <property type="component" value="Unassembled WGS sequence"/>
</dbReference>
<feature type="transmembrane region" description="Helical" evidence="1">
    <location>
        <begin position="34"/>
        <end position="50"/>
    </location>
</feature>
<sequence>MTVKLSKYQMGMNVIFTCSFAFFLYRFFTDFHILFFRTSALIWGLLYVNSPQVIHL</sequence>
<evidence type="ECO:0000313" key="2">
    <source>
        <dbReference type="EMBL" id="POG81487.1"/>
    </source>
</evidence>
<name>A0A2P4QV39_RHIID</name>
<organism evidence="2 3">
    <name type="scientific">Rhizophagus irregularis (strain DAOM 181602 / DAOM 197198 / MUCL 43194)</name>
    <name type="common">Arbuscular mycorrhizal fungus</name>
    <name type="synonym">Glomus intraradices</name>
    <dbReference type="NCBI Taxonomy" id="747089"/>
    <lineage>
        <taxon>Eukaryota</taxon>
        <taxon>Fungi</taxon>
        <taxon>Fungi incertae sedis</taxon>
        <taxon>Mucoromycota</taxon>
        <taxon>Glomeromycotina</taxon>
        <taxon>Glomeromycetes</taxon>
        <taxon>Glomerales</taxon>
        <taxon>Glomeraceae</taxon>
        <taxon>Rhizophagus</taxon>
    </lineage>
</organism>
<comment type="caution">
    <text evidence="2">The sequence shown here is derived from an EMBL/GenBank/DDBJ whole genome shotgun (WGS) entry which is preliminary data.</text>
</comment>
<evidence type="ECO:0000313" key="3">
    <source>
        <dbReference type="Proteomes" id="UP000018888"/>
    </source>
</evidence>
<keyword evidence="1" id="KW-0472">Membrane</keyword>
<dbReference type="AlphaFoldDB" id="A0A2P4QV39"/>
<gene>
    <name evidence="2" type="ORF">GLOIN_2v1508373</name>
</gene>
<reference evidence="2 3" key="1">
    <citation type="journal article" date="2013" name="Proc. Natl. Acad. Sci. U.S.A.">
        <title>Genome of an arbuscular mycorrhizal fungus provides insight into the oldest plant symbiosis.</title>
        <authorList>
            <person name="Tisserant E."/>
            <person name="Malbreil M."/>
            <person name="Kuo A."/>
            <person name="Kohler A."/>
            <person name="Symeonidi A."/>
            <person name="Balestrini R."/>
            <person name="Charron P."/>
            <person name="Duensing N."/>
            <person name="Frei Dit Frey N."/>
            <person name="Gianinazzi-Pearson V."/>
            <person name="Gilbert L.B."/>
            <person name="Handa Y."/>
            <person name="Herr J.R."/>
            <person name="Hijri M."/>
            <person name="Koul R."/>
            <person name="Kawaguchi M."/>
            <person name="Krajinski F."/>
            <person name="Lammers P.J."/>
            <person name="Masclaux F.G."/>
            <person name="Murat C."/>
            <person name="Morin E."/>
            <person name="Ndikumana S."/>
            <person name="Pagni M."/>
            <person name="Petitpierre D."/>
            <person name="Requena N."/>
            <person name="Rosikiewicz P."/>
            <person name="Riley R."/>
            <person name="Saito K."/>
            <person name="San Clemente H."/>
            <person name="Shapiro H."/>
            <person name="van Tuinen D."/>
            <person name="Becard G."/>
            <person name="Bonfante P."/>
            <person name="Paszkowski U."/>
            <person name="Shachar-Hill Y.Y."/>
            <person name="Tuskan G.A."/>
            <person name="Young P.W."/>
            <person name="Sanders I.R."/>
            <person name="Henrissat B."/>
            <person name="Rensing S.A."/>
            <person name="Grigoriev I.V."/>
            <person name="Corradi N."/>
            <person name="Roux C."/>
            <person name="Martin F."/>
        </authorList>
    </citation>
    <scope>NUCLEOTIDE SEQUENCE [LARGE SCALE GENOMIC DNA]</scope>
    <source>
        <strain evidence="2 3">DAOM 197198</strain>
    </source>
</reference>
<keyword evidence="3" id="KW-1185">Reference proteome</keyword>